<dbReference type="PANTHER" id="PTHR23517:SF3">
    <property type="entry name" value="INTEGRAL MEMBRANE TRANSPORT PROTEIN"/>
    <property type="match status" value="1"/>
</dbReference>
<dbReference type="CDD" id="cd17325">
    <property type="entry name" value="MFS_MdtG_SLC18_like"/>
    <property type="match status" value="1"/>
</dbReference>
<evidence type="ECO:0000313" key="12">
    <source>
        <dbReference type="Proteomes" id="UP000502504"/>
    </source>
</evidence>
<dbReference type="SUPFAM" id="SSF103473">
    <property type="entry name" value="MFS general substrate transporter"/>
    <property type="match status" value="1"/>
</dbReference>
<evidence type="ECO:0000256" key="6">
    <source>
        <dbReference type="ARBA" id="ARBA00023136"/>
    </source>
</evidence>
<dbReference type="EMBL" id="CP050692">
    <property type="protein sequence ID" value="QIT43045.1"/>
    <property type="molecule type" value="Genomic_DNA"/>
</dbReference>
<dbReference type="PROSITE" id="PS50850">
    <property type="entry name" value="MFS"/>
    <property type="match status" value="1"/>
</dbReference>
<proteinExistence type="predicted"/>
<dbReference type="EMBL" id="LHQL01000005">
    <property type="protein sequence ID" value="OOQ54038.1"/>
    <property type="molecule type" value="Genomic_DNA"/>
</dbReference>
<dbReference type="Proteomes" id="UP000190306">
    <property type="component" value="Chromosome"/>
</dbReference>
<feature type="transmembrane region" description="Helical" evidence="7">
    <location>
        <begin position="152"/>
        <end position="173"/>
    </location>
</feature>
<evidence type="ECO:0000256" key="7">
    <source>
        <dbReference type="SAM" id="Phobius"/>
    </source>
</evidence>
<dbReference type="GO" id="GO:0005886">
    <property type="term" value="C:plasma membrane"/>
    <property type="evidence" value="ECO:0007669"/>
    <property type="project" value="UniProtKB-SubCell"/>
</dbReference>
<feature type="transmembrane region" description="Helical" evidence="7">
    <location>
        <begin position="308"/>
        <end position="327"/>
    </location>
</feature>
<dbReference type="Proteomes" id="UP000502504">
    <property type="component" value="Chromosome"/>
</dbReference>
<evidence type="ECO:0000313" key="9">
    <source>
        <dbReference type="EMBL" id="OOQ54038.1"/>
    </source>
</evidence>
<dbReference type="GO" id="GO:0022857">
    <property type="term" value="F:transmembrane transporter activity"/>
    <property type="evidence" value="ECO:0007669"/>
    <property type="project" value="InterPro"/>
</dbReference>
<keyword evidence="5 7" id="KW-1133">Transmembrane helix</keyword>
<dbReference type="Pfam" id="PF07690">
    <property type="entry name" value="MFS_1"/>
    <property type="match status" value="2"/>
</dbReference>
<dbReference type="InterPro" id="IPR011701">
    <property type="entry name" value="MFS"/>
</dbReference>
<dbReference type="InterPro" id="IPR005829">
    <property type="entry name" value="Sugar_transporter_CS"/>
</dbReference>
<comment type="subcellular location">
    <subcellularLocation>
        <location evidence="1">Cell membrane</location>
        <topology evidence="1">Multi-pass membrane protein</topology>
    </subcellularLocation>
</comment>
<evidence type="ECO:0000256" key="3">
    <source>
        <dbReference type="ARBA" id="ARBA00022475"/>
    </source>
</evidence>
<feature type="transmembrane region" description="Helical" evidence="7">
    <location>
        <begin position="12"/>
        <end position="35"/>
    </location>
</feature>
<feature type="transmembrane region" description="Helical" evidence="7">
    <location>
        <begin position="111"/>
        <end position="132"/>
    </location>
</feature>
<keyword evidence="2" id="KW-0813">Transport</keyword>
<accession>A0AAE6Y4X5</accession>
<protein>
    <submittedName>
        <fullName evidence="10">MFS transporter</fullName>
    </submittedName>
</protein>
<feature type="transmembrane region" description="Helical" evidence="7">
    <location>
        <begin position="394"/>
        <end position="413"/>
    </location>
</feature>
<reference evidence="9 11" key="1">
    <citation type="submission" date="2015-07" db="EMBL/GenBank/DDBJ databases">
        <title>Draft Genome Sequence of Streptomyces antibioticus, IMRU 3720 reveals insights in the evolution of actinomycin biosynthetic gene clusters in Streptomyces.</title>
        <authorList>
            <person name="Crnovcic I."/>
            <person name="Ruckert C."/>
            <person name="Kalinowksi J."/>
            <person name="Keller U."/>
        </authorList>
    </citation>
    <scope>NUCLEOTIDE SEQUENCE [LARGE SCALE GENOMIC DNA]</scope>
    <source>
        <strain evidence="9 11">DSM 41481</strain>
    </source>
</reference>
<dbReference type="AlphaFoldDB" id="A0AAE6Y4X5"/>
<feature type="transmembrane region" description="Helical" evidence="7">
    <location>
        <begin position="179"/>
        <end position="197"/>
    </location>
</feature>
<gene>
    <name evidence="9" type="ORF">AFM16_05405</name>
    <name evidence="10" type="ORF">HCX60_05525</name>
</gene>
<dbReference type="PROSITE" id="PS00216">
    <property type="entry name" value="SUGAR_TRANSPORT_1"/>
    <property type="match status" value="2"/>
</dbReference>
<organism evidence="10 12">
    <name type="scientific">Streptomyces antibioticus</name>
    <dbReference type="NCBI Taxonomy" id="1890"/>
    <lineage>
        <taxon>Bacteria</taxon>
        <taxon>Bacillati</taxon>
        <taxon>Actinomycetota</taxon>
        <taxon>Actinomycetes</taxon>
        <taxon>Kitasatosporales</taxon>
        <taxon>Streptomycetaceae</taxon>
        <taxon>Streptomyces</taxon>
    </lineage>
</organism>
<dbReference type="PANTHER" id="PTHR23517">
    <property type="entry name" value="RESISTANCE PROTEIN MDTM, PUTATIVE-RELATED-RELATED"/>
    <property type="match status" value="1"/>
</dbReference>
<dbReference type="InterPro" id="IPR036259">
    <property type="entry name" value="MFS_trans_sf"/>
</dbReference>
<evidence type="ECO:0000256" key="2">
    <source>
        <dbReference type="ARBA" id="ARBA00022448"/>
    </source>
</evidence>
<dbReference type="InterPro" id="IPR020846">
    <property type="entry name" value="MFS_dom"/>
</dbReference>
<dbReference type="RefSeq" id="WP_053625527.1">
    <property type="nucleotide sequence ID" value="NZ_CM007717.1"/>
</dbReference>
<evidence type="ECO:0000313" key="10">
    <source>
        <dbReference type="EMBL" id="QIT43045.1"/>
    </source>
</evidence>
<feature type="domain" description="Major facilitator superfamily (MFS) profile" evidence="8">
    <location>
        <begin position="17"/>
        <end position="416"/>
    </location>
</feature>
<sequence length="419" mass="43875">MTTSETNSGIRLGLRANLAQFSLLVAVNALVGGMLGQERTVLPLLAEDVFHLSTATLGLTYILAFGATKAVTNFFAGTWSDRFGRKPVLIAGWLIALPVPAMLAWGPSWGWIIAANILLGINQGLTWSTTVIMKIDLVGPERRGLAMGFNEAAGYVAVAATAMATGAIAEHAGLRPAPFLLGAAYAVLALGLSTFAVRETRDHARFEAVRHRAPAGGDRDGQLTTGQVARLTSFRDKALSAASQAGMVNNLNDALAWGIFPLLFAAHGLSIAQIGILAALYPAVWGAGQMLTGWWSDHIGRKHLITTGMLLQAAAIGLVAAGTTFGVWATAQILLGIGTALVYPTLLAVIGDVAHPAWRARAVGVYRLWRDGGFAVGALLAGVLADAYGLTPAIWAIAALTAASGLLVAVRMYETHPRN</sequence>
<keyword evidence="4 7" id="KW-0812">Transmembrane</keyword>
<evidence type="ECO:0000256" key="1">
    <source>
        <dbReference type="ARBA" id="ARBA00004651"/>
    </source>
</evidence>
<dbReference type="InterPro" id="IPR050171">
    <property type="entry name" value="MFS_Transporters"/>
</dbReference>
<evidence type="ECO:0000313" key="11">
    <source>
        <dbReference type="Proteomes" id="UP000190306"/>
    </source>
</evidence>
<evidence type="ECO:0000256" key="5">
    <source>
        <dbReference type="ARBA" id="ARBA00022989"/>
    </source>
</evidence>
<keyword evidence="3" id="KW-1003">Cell membrane</keyword>
<evidence type="ECO:0000256" key="4">
    <source>
        <dbReference type="ARBA" id="ARBA00022692"/>
    </source>
</evidence>
<dbReference type="Gene3D" id="1.20.1250.20">
    <property type="entry name" value="MFS general substrate transporter like domains"/>
    <property type="match status" value="2"/>
</dbReference>
<feature type="transmembrane region" description="Helical" evidence="7">
    <location>
        <begin position="55"/>
        <end position="76"/>
    </location>
</feature>
<feature type="transmembrane region" description="Helical" evidence="7">
    <location>
        <begin position="254"/>
        <end position="272"/>
    </location>
</feature>
<feature type="transmembrane region" description="Helical" evidence="7">
    <location>
        <begin position="88"/>
        <end position="105"/>
    </location>
</feature>
<feature type="transmembrane region" description="Helical" evidence="7">
    <location>
        <begin position="333"/>
        <end position="351"/>
    </location>
</feature>
<name>A0AAE6Y4X5_STRAT</name>
<evidence type="ECO:0000259" key="8">
    <source>
        <dbReference type="PROSITE" id="PS50850"/>
    </source>
</evidence>
<keyword evidence="11" id="KW-1185">Reference proteome</keyword>
<reference evidence="10 12" key="2">
    <citation type="submission" date="2020-03" db="EMBL/GenBank/DDBJ databases">
        <title>Is there a link between lipid content and antibiotic production in Streptomyces?</title>
        <authorList>
            <person name="David M."/>
            <person name="Lejeune C."/>
            <person name="Abreu S."/>
            <person name="Thibessard A."/>
            <person name="Leblond P."/>
            <person name="Chaminade P."/>
            <person name="Virolle M.-J."/>
        </authorList>
    </citation>
    <scope>NUCLEOTIDE SEQUENCE [LARGE SCALE GENOMIC DNA]</scope>
    <source>
        <strain evidence="10 12">DSM 41481</strain>
    </source>
</reference>
<keyword evidence="6 7" id="KW-0472">Membrane</keyword>